<feature type="region of interest" description="Disordered" evidence="1">
    <location>
        <begin position="184"/>
        <end position="249"/>
    </location>
</feature>
<feature type="compositionally biased region" description="Basic residues" evidence="1">
    <location>
        <begin position="666"/>
        <end position="677"/>
    </location>
</feature>
<feature type="compositionally biased region" description="Basic residues" evidence="1">
    <location>
        <begin position="292"/>
        <end position="310"/>
    </location>
</feature>
<gene>
    <name evidence="2" type="ORF">Tco_1092314</name>
</gene>
<dbReference type="EMBL" id="BQNB010020514">
    <property type="protein sequence ID" value="GJT96796.1"/>
    <property type="molecule type" value="Genomic_DNA"/>
</dbReference>
<feature type="compositionally biased region" description="Basic and acidic residues" evidence="1">
    <location>
        <begin position="632"/>
        <end position="665"/>
    </location>
</feature>
<feature type="compositionally biased region" description="Polar residues" evidence="1">
    <location>
        <begin position="196"/>
        <end position="205"/>
    </location>
</feature>
<feature type="compositionally biased region" description="Basic and acidic residues" evidence="1">
    <location>
        <begin position="312"/>
        <end position="344"/>
    </location>
</feature>
<evidence type="ECO:0000313" key="2">
    <source>
        <dbReference type="EMBL" id="GJT96796.1"/>
    </source>
</evidence>
<feature type="compositionally biased region" description="Basic and acidic residues" evidence="1">
    <location>
        <begin position="678"/>
        <end position="693"/>
    </location>
</feature>
<reference evidence="2" key="1">
    <citation type="journal article" date="2022" name="Int. J. Mol. Sci.">
        <title>Draft Genome of Tanacetum Coccineum: Genomic Comparison of Closely Related Tanacetum-Family Plants.</title>
        <authorList>
            <person name="Yamashiro T."/>
            <person name="Shiraishi A."/>
            <person name="Nakayama K."/>
            <person name="Satake H."/>
        </authorList>
    </citation>
    <scope>NUCLEOTIDE SEQUENCE</scope>
</reference>
<dbReference type="Proteomes" id="UP001151760">
    <property type="component" value="Unassembled WGS sequence"/>
</dbReference>
<keyword evidence="3" id="KW-1185">Reference proteome</keyword>
<feature type="compositionally biased region" description="Basic and acidic residues" evidence="1">
    <location>
        <begin position="379"/>
        <end position="390"/>
    </location>
</feature>
<feature type="region of interest" description="Disordered" evidence="1">
    <location>
        <begin position="379"/>
        <end position="398"/>
    </location>
</feature>
<evidence type="ECO:0000256" key="1">
    <source>
        <dbReference type="SAM" id="MobiDB-lite"/>
    </source>
</evidence>
<evidence type="ECO:0000313" key="3">
    <source>
        <dbReference type="Proteomes" id="UP001151760"/>
    </source>
</evidence>
<protein>
    <submittedName>
        <fullName evidence="2">Uncharacterized protein</fullName>
    </submittedName>
</protein>
<accession>A0ABQ5I9I3</accession>
<reference evidence="2" key="2">
    <citation type="submission" date="2022-01" db="EMBL/GenBank/DDBJ databases">
        <authorList>
            <person name="Yamashiro T."/>
            <person name="Shiraishi A."/>
            <person name="Satake H."/>
            <person name="Nakayama K."/>
        </authorList>
    </citation>
    <scope>NUCLEOTIDE SEQUENCE</scope>
</reference>
<feature type="region of interest" description="Disordered" evidence="1">
    <location>
        <begin position="290"/>
        <end position="355"/>
    </location>
</feature>
<proteinExistence type="predicted"/>
<name>A0ABQ5I9I3_9ASTR</name>
<comment type="caution">
    <text evidence="2">The sequence shown here is derived from an EMBL/GenBank/DDBJ whole genome shotgun (WGS) entry which is preliminary data.</text>
</comment>
<feature type="region of interest" description="Disordered" evidence="1">
    <location>
        <begin position="632"/>
        <end position="706"/>
    </location>
</feature>
<feature type="region of interest" description="Disordered" evidence="1">
    <location>
        <begin position="426"/>
        <end position="453"/>
    </location>
</feature>
<feature type="compositionally biased region" description="Basic residues" evidence="1">
    <location>
        <begin position="210"/>
        <end position="220"/>
    </location>
</feature>
<feature type="compositionally biased region" description="Acidic residues" evidence="1">
    <location>
        <begin position="694"/>
        <end position="706"/>
    </location>
</feature>
<organism evidence="2 3">
    <name type="scientific">Tanacetum coccineum</name>
    <dbReference type="NCBI Taxonomy" id="301880"/>
    <lineage>
        <taxon>Eukaryota</taxon>
        <taxon>Viridiplantae</taxon>
        <taxon>Streptophyta</taxon>
        <taxon>Embryophyta</taxon>
        <taxon>Tracheophyta</taxon>
        <taxon>Spermatophyta</taxon>
        <taxon>Magnoliopsida</taxon>
        <taxon>eudicotyledons</taxon>
        <taxon>Gunneridae</taxon>
        <taxon>Pentapetalae</taxon>
        <taxon>asterids</taxon>
        <taxon>campanulids</taxon>
        <taxon>Asterales</taxon>
        <taxon>Asteraceae</taxon>
        <taxon>Asteroideae</taxon>
        <taxon>Anthemideae</taxon>
        <taxon>Anthemidinae</taxon>
        <taxon>Tanacetum</taxon>
    </lineage>
</organism>
<feature type="compositionally biased region" description="Polar residues" evidence="1">
    <location>
        <begin position="224"/>
        <end position="239"/>
    </location>
</feature>
<sequence length="904" mass="103657">MSTLTFADTHSMVAFLEKLVESDGFHEILDFLNANQIRYALQYNLLIPTNRLALIISFWANAKGKDRLKDARSTDCAKSTTWNEFSSTMASLIICLATNQKFNLSKYIFDAMVKHLDGGVKFLMYPRFLQVFINQQLGDMSHHKKIYVNPSHTKKIFANMKREGKDFSRRITPLFETMMVQPTQDEGVDSGIPADSLQTPITTQPSSSRSQKKQSKRKQRKDTAVTQEETQQDDSVPTPSNDPPLSGEDSMQLSELMLLCTNLQKQVLDLEKAKDAQAKEIADLKKRVQKLERKKKSRTTGLQRLRKVGQSRRVESSEDKESLGDHEDASKQGRSIEDIDKDADVSLVDDTQGRSDNEEMFDINDLHGDEVNVDMPVGEKQEQSAKEREVNTSVEDSAAPTTIEEITLAQTLIQIKAAKPKVVTTAATTTTTTRPKARGVVVQEPSEFRTPQESQPLMIKDKGKAIMIEPEVPLKRKDQVALDEDLARNLQAQLEAELIEEERLARKQEEEANIALIESWDNTQAMMEADFELAQRLQTEEQGEITIEERSRLFVELMNKRKKHFAMLRAEEKRRKPPTKAQKRNLMSTYLKNMGGYKHNQLKSKSYEEIQKLFDNEMRRVNTFIPMDSEVVKSKKETEESSKGTEDELESDKSKKAESSEEKAKGSRKKILGKKRAGKEQQQESSKRQRMEDDKETDEHEEVEVDDEAELKKHLVIVKDDDIALATKPPVIVEYKLLKEGILVHYQLIRADGSSKRYSSMIRMLQDIDREDLETLWKLVKTKHGDTRPEDEHERSEDIFSFGSALEDFICVVFVPDRNIWSSLIDARRRIDQGLGSTSGIRAFALRNFDLEVMEFESAHSNTTAKLPILKLGEYEMWVIRIKQVSSSSLYNDYYKPQFYLDHW</sequence>